<evidence type="ECO:0000256" key="1">
    <source>
        <dbReference type="ARBA" id="ARBA00009437"/>
    </source>
</evidence>
<dbReference type="InterPro" id="IPR036390">
    <property type="entry name" value="WH_DNA-bd_sf"/>
</dbReference>
<keyword evidence="4" id="KW-0804">Transcription</keyword>
<sequence length="306" mass="33373">MILNLHLLRVFFAVAEQNGFSRAAENLHISQSAVSKAVRELEQQLDLPLIERGVSGGKGIRLTESGKALFEHARGIFALERAAVDDIRARVGLHRGSLTIGASTTIASYWLPQFIARFTMLFPDIIPRILVGNTQAVSQDLLDCRIDLALVEGPVEDALISSSHWHEEELVVVAASASLLHQRPALSADHLNKLLWIVREPGSGTREATQQLLKEHGIDPAHTMEVGSNEAIVRTVAEGVGIAMLPRAVADDLLALAKIKMLELKDDTGRSIAFSRSLHLLEMKSRPHSPATLAFLQILGQVLQPA</sequence>
<keyword evidence="3" id="KW-0238">DNA-binding</keyword>
<gene>
    <name evidence="6" type="ORF">GCM10011396_43430</name>
</gene>
<dbReference type="Proteomes" id="UP000637423">
    <property type="component" value="Unassembled WGS sequence"/>
</dbReference>
<dbReference type="InterPro" id="IPR005119">
    <property type="entry name" value="LysR_subst-bd"/>
</dbReference>
<reference evidence="6" key="2">
    <citation type="submission" date="2020-09" db="EMBL/GenBank/DDBJ databases">
        <authorList>
            <person name="Sun Q."/>
            <person name="Zhou Y."/>
        </authorList>
    </citation>
    <scope>NUCLEOTIDE SEQUENCE</scope>
    <source>
        <strain evidence="6">CGMCC 1.10998</strain>
    </source>
</reference>
<dbReference type="PROSITE" id="PS50931">
    <property type="entry name" value="HTH_LYSR"/>
    <property type="match status" value="1"/>
</dbReference>
<evidence type="ECO:0000256" key="2">
    <source>
        <dbReference type="ARBA" id="ARBA00023015"/>
    </source>
</evidence>
<dbReference type="GO" id="GO:0003700">
    <property type="term" value="F:DNA-binding transcription factor activity"/>
    <property type="evidence" value="ECO:0007669"/>
    <property type="project" value="InterPro"/>
</dbReference>
<evidence type="ECO:0000259" key="5">
    <source>
        <dbReference type="PROSITE" id="PS50931"/>
    </source>
</evidence>
<dbReference type="Pfam" id="PF03466">
    <property type="entry name" value="LysR_substrate"/>
    <property type="match status" value="1"/>
</dbReference>
<dbReference type="PANTHER" id="PTHR30126:SF39">
    <property type="entry name" value="HTH-TYPE TRANSCRIPTIONAL REGULATOR CYSL"/>
    <property type="match status" value="1"/>
</dbReference>
<evidence type="ECO:0000256" key="4">
    <source>
        <dbReference type="ARBA" id="ARBA00023163"/>
    </source>
</evidence>
<feature type="domain" description="HTH lysR-type" evidence="5">
    <location>
        <begin position="3"/>
        <end position="63"/>
    </location>
</feature>
<dbReference type="SUPFAM" id="SSF53850">
    <property type="entry name" value="Periplasmic binding protein-like II"/>
    <property type="match status" value="1"/>
</dbReference>
<evidence type="ECO:0000256" key="3">
    <source>
        <dbReference type="ARBA" id="ARBA00023125"/>
    </source>
</evidence>
<dbReference type="InterPro" id="IPR036388">
    <property type="entry name" value="WH-like_DNA-bd_sf"/>
</dbReference>
<evidence type="ECO:0000313" key="7">
    <source>
        <dbReference type="Proteomes" id="UP000637423"/>
    </source>
</evidence>
<dbReference type="Pfam" id="PF00126">
    <property type="entry name" value="HTH_1"/>
    <property type="match status" value="1"/>
</dbReference>
<keyword evidence="7" id="KW-1185">Reference proteome</keyword>
<dbReference type="Gene3D" id="3.40.190.290">
    <property type="match status" value="1"/>
</dbReference>
<proteinExistence type="inferred from homology"/>
<comment type="similarity">
    <text evidence="1">Belongs to the LysR transcriptional regulatory family.</text>
</comment>
<dbReference type="GO" id="GO:0000976">
    <property type="term" value="F:transcription cis-regulatory region binding"/>
    <property type="evidence" value="ECO:0007669"/>
    <property type="project" value="TreeGrafter"/>
</dbReference>
<dbReference type="EMBL" id="BMED01000005">
    <property type="protein sequence ID" value="GGC91465.1"/>
    <property type="molecule type" value="Genomic_DNA"/>
</dbReference>
<protein>
    <submittedName>
        <fullName evidence="6">LysR family transcriptional regulator</fullName>
    </submittedName>
</protein>
<dbReference type="Gene3D" id="1.10.10.10">
    <property type="entry name" value="Winged helix-like DNA-binding domain superfamily/Winged helix DNA-binding domain"/>
    <property type="match status" value="1"/>
</dbReference>
<reference evidence="6" key="1">
    <citation type="journal article" date="2014" name="Int. J. Syst. Evol. Microbiol.">
        <title>Complete genome sequence of Corynebacterium casei LMG S-19264T (=DSM 44701T), isolated from a smear-ripened cheese.</title>
        <authorList>
            <consortium name="US DOE Joint Genome Institute (JGI-PGF)"/>
            <person name="Walter F."/>
            <person name="Albersmeier A."/>
            <person name="Kalinowski J."/>
            <person name="Ruckert C."/>
        </authorList>
    </citation>
    <scope>NUCLEOTIDE SEQUENCE</scope>
    <source>
        <strain evidence="6">CGMCC 1.10998</strain>
    </source>
</reference>
<organism evidence="6 7">
    <name type="scientific">Undibacterium terreum</name>
    <dbReference type="NCBI Taxonomy" id="1224302"/>
    <lineage>
        <taxon>Bacteria</taxon>
        <taxon>Pseudomonadati</taxon>
        <taxon>Pseudomonadota</taxon>
        <taxon>Betaproteobacteria</taxon>
        <taxon>Burkholderiales</taxon>
        <taxon>Oxalobacteraceae</taxon>
        <taxon>Undibacterium</taxon>
    </lineage>
</organism>
<evidence type="ECO:0000313" key="6">
    <source>
        <dbReference type="EMBL" id="GGC91465.1"/>
    </source>
</evidence>
<dbReference type="RefSeq" id="WP_229751271.1">
    <property type="nucleotide sequence ID" value="NZ_BMED01000005.1"/>
</dbReference>
<accession>A0A916XQ66</accession>
<dbReference type="InterPro" id="IPR000847">
    <property type="entry name" value="LysR_HTH_N"/>
</dbReference>
<dbReference type="PANTHER" id="PTHR30126">
    <property type="entry name" value="HTH-TYPE TRANSCRIPTIONAL REGULATOR"/>
    <property type="match status" value="1"/>
</dbReference>
<name>A0A916XQ66_9BURK</name>
<dbReference type="SUPFAM" id="SSF46785">
    <property type="entry name" value="Winged helix' DNA-binding domain"/>
    <property type="match status" value="1"/>
</dbReference>
<dbReference type="AlphaFoldDB" id="A0A916XQ66"/>
<dbReference type="PRINTS" id="PR00039">
    <property type="entry name" value="HTHLYSR"/>
</dbReference>
<dbReference type="FunFam" id="1.10.10.10:FF:000001">
    <property type="entry name" value="LysR family transcriptional regulator"/>
    <property type="match status" value="1"/>
</dbReference>
<keyword evidence="2" id="KW-0805">Transcription regulation</keyword>
<comment type="caution">
    <text evidence="6">The sequence shown here is derived from an EMBL/GenBank/DDBJ whole genome shotgun (WGS) entry which is preliminary data.</text>
</comment>